<organism evidence="2 3">
    <name type="scientific">Ephemerocybe angulata</name>
    <dbReference type="NCBI Taxonomy" id="980116"/>
    <lineage>
        <taxon>Eukaryota</taxon>
        <taxon>Fungi</taxon>
        <taxon>Dikarya</taxon>
        <taxon>Basidiomycota</taxon>
        <taxon>Agaricomycotina</taxon>
        <taxon>Agaricomycetes</taxon>
        <taxon>Agaricomycetidae</taxon>
        <taxon>Agaricales</taxon>
        <taxon>Agaricineae</taxon>
        <taxon>Psathyrellaceae</taxon>
        <taxon>Ephemerocybe</taxon>
    </lineage>
</organism>
<feature type="transmembrane region" description="Helical" evidence="1">
    <location>
        <begin position="91"/>
        <end position="110"/>
    </location>
</feature>
<name>A0A8H5F1H3_9AGAR</name>
<keyword evidence="1" id="KW-1133">Transmembrane helix</keyword>
<gene>
    <name evidence="2" type="ORF">D9611_010272</name>
</gene>
<evidence type="ECO:0000313" key="2">
    <source>
        <dbReference type="EMBL" id="KAF5320126.1"/>
    </source>
</evidence>
<keyword evidence="3" id="KW-1185">Reference proteome</keyword>
<accession>A0A8H5F1H3</accession>
<reference evidence="2 3" key="1">
    <citation type="journal article" date="2020" name="ISME J.">
        <title>Uncovering the hidden diversity of litter-decomposition mechanisms in mushroom-forming fungi.</title>
        <authorList>
            <person name="Floudas D."/>
            <person name="Bentzer J."/>
            <person name="Ahren D."/>
            <person name="Johansson T."/>
            <person name="Persson P."/>
            <person name="Tunlid A."/>
        </authorList>
    </citation>
    <scope>NUCLEOTIDE SEQUENCE [LARGE SCALE GENOMIC DNA]</scope>
    <source>
        <strain evidence="2 3">CBS 175.51</strain>
    </source>
</reference>
<protein>
    <submittedName>
        <fullName evidence="2">Uncharacterized protein</fullName>
    </submittedName>
</protein>
<evidence type="ECO:0000313" key="3">
    <source>
        <dbReference type="Proteomes" id="UP000541558"/>
    </source>
</evidence>
<dbReference type="OrthoDB" id="3086557at2759"/>
<proteinExistence type="predicted"/>
<feature type="transmembrane region" description="Helical" evidence="1">
    <location>
        <begin position="53"/>
        <end position="71"/>
    </location>
</feature>
<keyword evidence="1" id="KW-0472">Membrane</keyword>
<dbReference type="AlphaFoldDB" id="A0A8H5F1H3"/>
<evidence type="ECO:0000256" key="1">
    <source>
        <dbReference type="SAM" id="Phobius"/>
    </source>
</evidence>
<comment type="caution">
    <text evidence="2">The sequence shown here is derived from an EMBL/GenBank/DDBJ whole genome shotgun (WGS) entry which is preliminary data.</text>
</comment>
<dbReference type="EMBL" id="JAACJK010000171">
    <property type="protein sequence ID" value="KAF5320126.1"/>
    <property type="molecule type" value="Genomic_DNA"/>
</dbReference>
<keyword evidence="1" id="KW-0812">Transmembrane</keyword>
<dbReference type="Proteomes" id="UP000541558">
    <property type="component" value="Unassembled WGS sequence"/>
</dbReference>
<sequence length="132" mass="14485">MTEELLQTFGAGASYDDAHESVSAFRDTYLWVSSVTSSGERSRNPRRMDILKVFPYIFYAVCLWLLAIRLSHLDSGDVAVIGGQHYALSRFWDVGVAAGVAGRVVGYAVGKVESRLRVAEEITRRLASLGGL</sequence>